<feature type="chain" id="PRO_5044539283" description="Spondin domain-containing protein" evidence="1">
    <location>
        <begin position="25"/>
        <end position="241"/>
    </location>
</feature>
<evidence type="ECO:0000313" key="6">
    <source>
        <dbReference type="Proteomes" id="UP000322915"/>
    </source>
</evidence>
<gene>
    <name evidence="4" type="ORF">DC53_06315</name>
    <name evidence="3" type="ORF">EU508_05200</name>
    <name evidence="2" type="ORF">EU509_05605</name>
</gene>
<evidence type="ECO:0000313" key="2">
    <source>
        <dbReference type="EMBL" id="KAA1160804.1"/>
    </source>
</evidence>
<sequence>MSSFKNFKKSALILALATTLAACGDNDSNEPDQVVAPTPAPTATSYEFNVTVSNLTAGQPFSPVAVIAHHEGTLWQIGSPSSVALETMAEGGDNSQLLTFENGIANASSEGPVGPGANTTITITTDTLEVLKLSLATMMVNTNDGFTGLSAVDVSTLAVGESIMRTTVAYDAGTEANTEAAGTLPGPVDGGEGFNEARDDVDFVARHPGVVTNEDGLSSSVLSPEHKFDNPLAKVVITRTQ</sequence>
<feature type="signal peptide" evidence="1">
    <location>
        <begin position="1"/>
        <end position="24"/>
    </location>
</feature>
<proteinExistence type="predicted"/>
<evidence type="ECO:0000313" key="3">
    <source>
        <dbReference type="EMBL" id="KAA1162737.1"/>
    </source>
</evidence>
<reference evidence="4 5" key="1">
    <citation type="submission" date="2014-04" db="EMBL/GenBank/DDBJ databases">
        <title>Pseudoalteromonas galatheae sp. nov., isolated from a deep-sea polychaete near Canal Concepcion, Chile.</title>
        <authorList>
            <person name="Machado H.R."/>
            <person name="Gram L."/>
            <person name="Vynne N.G."/>
        </authorList>
    </citation>
    <scope>NUCLEOTIDE SEQUENCE [LARGE SCALE GENOMIC DNA]</scope>
    <source>
        <strain evidence="4 5">KMM216</strain>
    </source>
</reference>
<evidence type="ECO:0000256" key="1">
    <source>
        <dbReference type="SAM" id="SignalP"/>
    </source>
</evidence>
<evidence type="ECO:0000313" key="5">
    <source>
        <dbReference type="Proteomes" id="UP000027154"/>
    </source>
</evidence>
<reference evidence="6 7" key="2">
    <citation type="submission" date="2019-01" db="EMBL/GenBank/DDBJ databases">
        <title>Genome sequences of marine Pseudoalteromonas species.</title>
        <authorList>
            <person name="Boraston A.B."/>
            <person name="Hehemann J.-H."/>
            <person name="Vickers C.J."/>
            <person name="Salama-Alber O."/>
            <person name="Abe K."/>
            <person name="Hettle A.J."/>
        </authorList>
    </citation>
    <scope>NUCLEOTIDE SEQUENCE [LARGE SCALE GENOMIC DNA]</scope>
    <source>
        <strain evidence="3 7">PS42</strain>
        <strain evidence="2 6">PS47</strain>
    </source>
</reference>
<dbReference type="Proteomes" id="UP000027154">
    <property type="component" value="Unassembled WGS sequence"/>
</dbReference>
<evidence type="ECO:0000313" key="7">
    <source>
        <dbReference type="Proteomes" id="UP000324162"/>
    </source>
</evidence>
<dbReference type="EMBL" id="JJNZ01000019">
    <property type="protein sequence ID" value="KDC51993.1"/>
    <property type="molecule type" value="Genomic_DNA"/>
</dbReference>
<evidence type="ECO:0000313" key="4">
    <source>
        <dbReference type="EMBL" id="KDC51993.1"/>
    </source>
</evidence>
<dbReference type="AlphaFoldDB" id="A0A063KPG1"/>
<dbReference type="EMBL" id="SEUJ01000060">
    <property type="protein sequence ID" value="KAA1160804.1"/>
    <property type="molecule type" value="Genomic_DNA"/>
</dbReference>
<keyword evidence="1" id="KW-0732">Signal</keyword>
<comment type="caution">
    <text evidence="4">The sequence shown here is derived from an EMBL/GenBank/DDBJ whole genome shotgun (WGS) entry which is preliminary data.</text>
</comment>
<keyword evidence="6" id="KW-1185">Reference proteome</keyword>
<organism evidence="4 5">
    <name type="scientific">Pseudoalteromonas fuliginea</name>
    <dbReference type="NCBI Taxonomy" id="1872678"/>
    <lineage>
        <taxon>Bacteria</taxon>
        <taxon>Pseudomonadati</taxon>
        <taxon>Pseudomonadota</taxon>
        <taxon>Gammaproteobacteria</taxon>
        <taxon>Alteromonadales</taxon>
        <taxon>Pseudoalteromonadaceae</taxon>
        <taxon>Pseudoalteromonas</taxon>
    </lineage>
</organism>
<dbReference type="InterPro" id="IPR009465">
    <property type="entry name" value="Spondin_N"/>
</dbReference>
<dbReference type="RefSeq" id="WP_007377305.1">
    <property type="nucleotide sequence ID" value="NZ_JBBMQV010000007.1"/>
</dbReference>
<dbReference type="Proteomes" id="UP000324162">
    <property type="component" value="Unassembled WGS sequence"/>
</dbReference>
<dbReference type="Proteomes" id="UP000322915">
    <property type="component" value="Unassembled WGS sequence"/>
</dbReference>
<protein>
    <recommendedName>
        <fullName evidence="8">Spondin domain-containing protein</fullName>
    </recommendedName>
</protein>
<dbReference type="Gene3D" id="2.60.40.2130">
    <property type="entry name" value="F-spondin domain"/>
    <property type="match status" value="1"/>
</dbReference>
<dbReference type="EMBL" id="SEUK01000043">
    <property type="protein sequence ID" value="KAA1162737.1"/>
    <property type="molecule type" value="Genomic_DNA"/>
</dbReference>
<dbReference type="InterPro" id="IPR038678">
    <property type="entry name" value="Spondin_N_sf"/>
</dbReference>
<dbReference type="NCBIfam" id="NF038123">
    <property type="entry name" value="NF038123_dom"/>
    <property type="match status" value="1"/>
</dbReference>
<accession>A0A063KPG1</accession>
<dbReference type="PROSITE" id="PS51257">
    <property type="entry name" value="PROKAR_LIPOPROTEIN"/>
    <property type="match status" value="1"/>
</dbReference>
<dbReference type="OrthoDB" id="5188840at2"/>
<name>A0A063KPG1_9GAMM</name>
<evidence type="ECO:0008006" key="8">
    <source>
        <dbReference type="Google" id="ProtNLM"/>
    </source>
</evidence>